<dbReference type="Proteomes" id="UP000270649">
    <property type="component" value="Unassembled WGS sequence"/>
</dbReference>
<comment type="caution">
    <text evidence="2">The sequence shown here is derived from an EMBL/GenBank/DDBJ whole genome shotgun (WGS) entry which is preliminary data.</text>
</comment>
<reference evidence="1 4" key="2">
    <citation type="submission" date="2021-01" db="EMBL/GenBank/DDBJ databases">
        <title>Complete genome sequences of Corynebacterium macginleyi strains isolated from infectious keratitis.</title>
        <authorList>
            <person name="Sagerfors S."/>
            <person name="Poehlein A."/>
            <person name="Soderquist B."/>
            <person name="Bruggemann H."/>
        </authorList>
    </citation>
    <scope>NUCLEOTIDE SEQUENCE [LARGE SCALE GENOMIC DNA]</scope>
    <source>
        <strain evidence="1 4">12T220</strain>
    </source>
</reference>
<dbReference type="RefSeq" id="WP_121912274.1">
    <property type="nucleotide sequence ID" value="NZ_CP069516.1"/>
</dbReference>
<gene>
    <name evidence="2" type="ORF">D9543_05315</name>
    <name evidence="1" type="ORF">GWO63_009695</name>
</gene>
<keyword evidence="4" id="KW-1185">Reference proteome</keyword>
<reference evidence="2 3" key="1">
    <citation type="submission" date="2018-10" db="EMBL/GenBank/DDBJ databases">
        <title>Corynebacterium macginleyi genome sequencing and assembly of the type strain and two clinical samples.</title>
        <authorList>
            <person name="Bernier A.-M."/>
            <person name="Bernard K."/>
        </authorList>
    </citation>
    <scope>NUCLEOTIDE SEQUENCE [LARGE SCALE GENOMIC DNA]</scope>
    <source>
        <strain evidence="2 3">NML 120205</strain>
    </source>
</reference>
<evidence type="ECO:0000313" key="2">
    <source>
        <dbReference type="EMBL" id="RMB60742.1"/>
    </source>
</evidence>
<accession>A0A3M0GMI0</accession>
<dbReference type="OrthoDB" id="4420675at2"/>
<proteinExistence type="predicted"/>
<dbReference type="EMBL" id="REGC01000005">
    <property type="protein sequence ID" value="RMB60742.1"/>
    <property type="molecule type" value="Genomic_DNA"/>
</dbReference>
<evidence type="ECO:0000313" key="4">
    <source>
        <dbReference type="Proteomes" id="UP001518680"/>
    </source>
</evidence>
<evidence type="ECO:0000313" key="3">
    <source>
        <dbReference type="Proteomes" id="UP000270649"/>
    </source>
</evidence>
<organism evidence="2 3">
    <name type="scientific">Corynebacterium macginleyi</name>
    <dbReference type="NCBI Taxonomy" id="38290"/>
    <lineage>
        <taxon>Bacteria</taxon>
        <taxon>Bacillati</taxon>
        <taxon>Actinomycetota</taxon>
        <taxon>Actinomycetes</taxon>
        <taxon>Mycobacteriales</taxon>
        <taxon>Corynebacteriaceae</taxon>
        <taxon>Corynebacterium</taxon>
    </lineage>
</organism>
<name>A0A3M0GMI0_9CORY</name>
<evidence type="ECO:0000313" key="1">
    <source>
        <dbReference type="EMBL" id="MBM0244502.1"/>
    </source>
</evidence>
<dbReference type="EMBL" id="JAACBX020000002">
    <property type="protein sequence ID" value="MBM0244502.1"/>
    <property type="molecule type" value="Genomic_DNA"/>
</dbReference>
<sequence length="87" mass="9956">MSYTNTTYHYTDPFTGEAQTITGPEGKAYLLVELVERGEEVRVGNPLNFYDDHASAREAVMARLNEKARTLEDYEEYYVTHATVCEI</sequence>
<dbReference type="Proteomes" id="UP001518680">
    <property type="component" value="Unassembled WGS sequence"/>
</dbReference>
<dbReference type="AlphaFoldDB" id="A0A3M0GMI0"/>
<dbReference type="GeneID" id="92746901"/>
<protein>
    <submittedName>
        <fullName evidence="2">Uncharacterized protein</fullName>
    </submittedName>
</protein>